<feature type="transmembrane region" description="Helical" evidence="9">
    <location>
        <begin position="245"/>
        <end position="267"/>
    </location>
</feature>
<dbReference type="Pfam" id="PF00122">
    <property type="entry name" value="E1-E2_ATPase"/>
    <property type="match status" value="1"/>
</dbReference>
<feature type="transmembrane region" description="Helical" evidence="9">
    <location>
        <begin position="755"/>
        <end position="773"/>
    </location>
</feature>
<dbReference type="PANTHER" id="PTHR43294">
    <property type="entry name" value="SODIUM/POTASSIUM-TRANSPORTING ATPASE SUBUNIT ALPHA"/>
    <property type="match status" value="1"/>
</dbReference>
<dbReference type="InterPro" id="IPR001757">
    <property type="entry name" value="P_typ_ATPase"/>
</dbReference>
<dbReference type="EMBL" id="CP030057">
    <property type="protein sequence ID" value="QOZ63963.1"/>
    <property type="molecule type" value="Genomic_DNA"/>
</dbReference>
<dbReference type="PRINTS" id="PR00120">
    <property type="entry name" value="HATPASE"/>
</dbReference>
<dbReference type="Gene3D" id="3.40.1110.10">
    <property type="entry name" value="Calcium-transporting ATPase, cytoplasmic domain N"/>
    <property type="match status" value="2"/>
</dbReference>
<comment type="subcellular location">
    <subcellularLocation>
        <location evidence="1">Membrane</location>
        <topology evidence="1">Multi-pass membrane protein</topology>
    </subcellularLocation>
</comment>
<dbReference type="PANTHER" id="PTHR43294:SF20">
    <property type="entry name" value="P-TYPE ATPASE"/>
    <property type="match status" value="1"/>
</dbReference>
<dbReference type="SUPFAM" id="SSF56784">
    <property type="entry name" value="HAD-like"/>
    <property type="match status" value="1"/>
</dbReference>
<dbReference type="Pfam" id="PF00690">
    <property type="entry name" value="Cation_ATPase_N"/>
    <property type="match status" value="1"/>
</dbReference>
<dbReference type="SUPFAM" id="SSF81665">
    <property type="entry name" value="Calcium ATPase, transmembrane domain M"/>
    <property type="match status" value="1"/>
</dbReference>
<dbReference type="InterPro" id="IPR004014">
    <property type="entry name" value="ATPase_P-typ_cation-transptr_N"/>
</dbReference>
<reference evidence="11 12" key="1">
    <citation type="submission" date="2018-06" db="EMBL/GenBank/DDBJ databases">
        <title>Comparative genomics of rhizobia nodulating Arachis hypogaea in China.</title>
        <authorList>
            <person name="Li Y."/>
        </authorList>
    </citation>
    <scope>NUCLEOTIDE SEQUENCE [LARGE SCALE GENOMIC DNA]</scope>
    <source>
        <strain evidence="11 12">CCBAU 51658</strain>
    </source>
</reference>
<dbReference type="SUPFAM" id="SSF81653">
    <property type="entry name" value="Calcium ATPase, transduction domain A"/>
    <property type="match status" value="1"/>
</dbReference>
<dbReference type="SMART" id="SM00831">
    <property type="entry name" value="Cation_ATPase_N"/>
    <property type="match status" value="1"/>
</dbReference>
<dbReference type="InterPro" id="IPR050510">
    <property type="entry name" value="Cation_transp_ATPase_P-type"/>
</dbReference>
<comment type="similarity">
    <text evidence="2">Belongs to the cation transport ATPase (P-type) (TC 3.A.3) family. Type IIA subfamily.</text>
</comment>
<name>A0ABX6USW1_9BRAD</name>
<sequence length="857" mass="91565">MRWRALIVQGILGNFMKSQAMQGLTASEAQARLQAEGFNELPPAGRRTIMRLVIEVLREPMLLLLLAGGLIYFVLGDLGEALLLLAFATLSIVITIVQEARTERVLDSLRDLTSPRALVIRGGERIRIPGREVVRGDLIVLSEGDRVAADAVVLRSVDLLLDESLLTGESVPVRKQARAASEQSIPPRAGGDDQPFVFSGTLVVRGSGLAEVTSTGVLSEIGKIGQSLHSLATEAPRLQQQTTRLVAIFAVVSAFVIALAVLLYGLYRGGWLEGVLAGIALGMSMLPEEFPVVLTVFLAMGAWRISQARVLTRRASAIESLGAATVLCTDKTGTLTENRMTVARLMLPDGTQCTPDAATRVAPAFNPLIETGVLACAREPFDPMEKALHALSPDAGGELRLVRSYGLRPGLLAMSNVWRRNDNESVVAAKGAPETVGMLCGMSEEELAELRARVDALAREGLRVLGVARANWAEADCPETQRGFPFHFCGLTGFADPLRPEVEDAIAECRSAGIHVVMITGDYPATASAIALQAGLDPERVLTGTDVEAMADAELAGAARGRAVFARIAPAQKLRIVDALKRAGEIVAMTGDGVNDSPSLKSAHIGIAMGGRGTDVAREASSIVLLDDDFGSIVKAIRLGRRIYDNLRKAMSFILAVHVPIAGLALLPLLTGMPLLFGPVHIAFLEMIIDPVCSLVFEAETEESDVMQRPPRSPDEPLLPRPLLIWSALQGGLALALTGGVMVTANRYGMPASEVRALTFFSLMLVIVSLIFVNRSFSTSLVEAFTRPNRTLAIIVVFVTSVLALSLVWPAAAGLFRFGPLHADDLAATAVVALISLVLLELSKYPLRRRVRTSGPA</sequence>
<feature type="transmembrane region" description="Helical" evidence="9">
    <location>
        <begin position="676"/>
        <end position="697"/>
    </location>
</feature>
<keyword evidence="12" id="KW-1185">Reference proteome</keyword>
<evidence type="ECO:0000256" key="5">
    <source>
        <dbReference type="ARBA" id="ARBA00022840"/>
    </source>
</evidence>
<dbReference type="Gene3D" id="2.70.150.10">
    <property type="entry name" value="Calcium-transporting ATPase, cytoplasmic transduction domain A"/>
    <property type="match status" value="1"/>
</dbReference>
<dbReference type="Pfam" id="PF00702">
    <property type="entry name" value="Hydrolase"/>
    <property type="match status" value="1"/>
</dbReference>
<feature type="transmembrane region" description="Helical" evidence="9">
    <location>
        <begin position="826"/>
        <end position="842"/>
    </location>
</feature>
<feature type="domain" description="Cation-transporting P-type ATPase N-terminal" evidence="10">
    <location>
        <begin position="14"/>
        <end position="77"/>
    </location>
</feature>
<evidence type="ECO:0000259" key="10">
    <source>
        <dbReference type="SMART" id="SM00831"/>
    </source>
</evidence>
<keyword evidence="4" id="KW-0547">Nucleotide-binding</keyword>
<proteinExistence type="inferred from homology"/>
<accession>A0ABX6USW1</accession>
<dbReference type="SFLD" id="SFLDS00003">
    <property type="entry name" value="Haloacid_Dehalogenase"/>
    <property type="match status" value="1"/>
</dbReference>
<evidence type="ECO:0000256" key="9">
    <source>
        <dbReference type="SAM" id="Phobius"/>
    </source>
</evidence>
<dbReference type="InterPro" id="IPR036412">
    <property type="entry name" value="HAD-like_sf"/>
</dbReference>
<evidence type="ECO:0000256" key="8">
    <source>
        <dbReference type="ARBA" id="ARBA00023136"/>
    </source>
</evidence>
<organism evidence="11 12">
    <name type="scientific">Bradyrhizobium guangdongense</name>
    <dbReference type="NCBI Taxonomy" id="1325090"/>
    <lineage>
        <taxon>Bacteria</taxon>
        <taxon>Pseudomonadati</taxon>
        <taxon>Pseudomonadota</taxon>
        <taxon>Alphaproteobacteria</taxon>
        <taxon>Hyphomicrobiales</taxon>
        <taxon>Nitrobacteraceae</taxon>
        <taxon>Bradyrhizobium</taxon>
    </lineage>
</organism>
<evidence type="ECO:0000256" key="7">
    <source>
        <dbReference type="ARBA" id="ARBA00022989"/>
    </source>
</evidence>
<evidence type="ECO:0000313" key="12">
    <source>
        <dbReference type="Proteomes" id="UP000593880"/>
    </source>
</evidence>
<dbReference type="SFLD" id="SFLDF00027">
    <property type="entry name" value="p-type_atpase"/>
    <property type="match status" value="1"/>
</dbReference>
<feature type="transmembrane region" description="Helical" evidence="9">
    <location>
        <begin position="279"/>
        <end position="303"/>
    </location>
</feature>
<keyword evidence="6" id="KW-1278">Translocase</keyword>
<keyword evidence="8 9" id="KW-0472">Membrane</keyword>
<feature type="transmembrane region" description="Helical" evidence="9">
    <location>
        <begin position="56"/>
        <end position="75"/>
    </location>
</feature>
<gene>
    <name evidence="11" type="ORF">XH86_25470</name>
</gene>
<dbReference type="InterPro" id="IPR023299">
    <property type="entry name" value="ATPase_P-typ_cyto_dom_N"/>
</dbReference>
<dbReference type="InterPro" id="IPR023214">
    <property type="entry name" value="HAD_sf"/>
</dbReference>
<dbReference type="Gene3D" id="1.20.1110.10">
    <property type="entry name" value="Calcium-transporting ATPase, transmembrane domain"/>
    <property type="match status" value="2"/>
</dbReference>
<evidence type="ECO:0000256" key="6">
    <source>
        <dbReference type="ARBA" id="ARBA00022967"/>
    </source>
</evidence>
<dbReference type="InterPro" id="IPR008250">
    <property type="entry name" value="ATPase_P-typ_transduc_dom_A_sf"/>
</dbReference>
<dbReference type="Gene3D" id="3.40.50.1000">
    <property type="entry name" value="HAD superfamily/HAD-like"/>
    <property type="match status" value="2"/>
</dbReference>
<dbReference type="NCBIfam" id="TIGR01494">
    <property type="entry name" value="ATPase_P-type"/>
    <property type="match status" value="2"/>
</dbReference>
<dbReference type="SUPFAM" id="SSF81660">
    <property type="entry name" value="Metal cation-transporting ATPase, ATP-binding domain N"/>
    <property type="match status" value="1"/>
</dbReference>
<evidence type="ECO:0000256" key="4">
    <source>
        <dbReference type="ARBA" id="ARBA00022741"/>
    </source>
</evidence>
<dbReference type="InterPro" id="IPR018303">
    <property type="entry name" value="ATPase_P-typ_P_site"/>
</dbReference>
<dbReference type="InterPro" id="IPR044492">
    <property type="entry name" value="P_typ_ATPase_HD_dom"/>
</dbReference>
<dbReference type="InterPro" id="IPR059000">
    <property type="entry name" value="ATPase_P-type_domA"/>
</dbReference>
<evidence type="ECO:0000313" key="11">
    <source>
        <dbReference type="EMBL" id="QOZ63963.1"/>
    </source>
</evidence>
<evidence type="ECO:0000256" key="3">
    <source>
        <dbReference type="ARBA" id="ARBA00022692"/>
    </source>
</evidence>
<dbReference type="InterPro" id="IPR006068">
    <property type="entry name" value="ATPase_P-typ_cation-transptr_C"/>
</dbReference>
<dbReference type="Proteomes" id="UP000593880">
    <property type="component" value="Chromosome"/>
</dbReference>
<dbReference type="Pfam" id="PF00689">
    <property type="entry name" value="Cation_ATPase_C"/>
    <property type="match status" value="1"/>
</dbReference>
<keyword evidence="7 9" id="KW-1133">Transmembrane helix</keyword>
<dbReference type="SFLD" id="SFLDG00002">
    <property type="entry name" value="C1.7:_P-type_atpase_like"/>
    <property type="match status" value="1"/>
</dbReference>
<evidence type="ECO:0000256" key="2">
    <source>
        <dbReference type="ARBA" id="ARBA00005675"/>
    </source>
</evidence>
<keyword evidence="3 9" id="KW-0812">Transmembrane</keyword>
<feature type="transmembrane region" description="Helical" evidence="9">
    <location>
        <begin position="81"/>
        <end position="100"/>
    </location>
</feature>
<feature type="transmembrane region" description="Helical" evidence="9">
    <location>
        <begin position="793"/>
        <end position="814"/>
    </location>
</feature>
<protein>
    <submittedName>
        <fullName evidence="11">ATPase</fullName>
    </submittedName>
</protein>
<dbReference type="PRINTS" id="PR00119">
    <property type="entry name" value="CATATPASE"/>
</dbReference>
<keyword evidence="5" id="KW-0067">ATP-binding</keyword>
<dbReference type="PROSITE" id="PS00154">
    <property type="entry name" value="ATPASE_E1_E2"/>
    <property type="match status" value="1"/>
</dbReference>
<feature type="transmembrane region" description="Helical" evidence="9">
    <location>
        <begin position="718"/>
        <end position="743"/>
    </location>
</feature>
<dbReference type="InterPro" id="IPR023298">
    <property type="entry name" value="ATPase_P-typ_TM_dom_sf"/>
</dbReference>
<feature type="transmembrane region" description="Helical" evidence="9">
    <location>
        <begin position="650"/>
        <end position="670"/>
    </location>
</feature>
<evidence type="ECO:0000256" key="1">
    <source>
        <dbReference type="ARBA" id="ARBA00004141"/>
    </source>
</evidence>